<dbReference type="EMBL" id="JYJB01000009">
    <property type="protein sequence ID" value="KJL47575.1"/>
    <property type="molecule type" value="Genomic_DNA"/>
</dbReference>
<dbReference type="Proteomes" id="UP000033900">
    <property type="component" value="Unassembled WGS sequence"/>
</dbReference>
<dbReference type="RefSeq" id="WP_045257945.1">
    <property type="nucleotide sequence ID" value="NZ_JYJB01000009.1"/>
</dbReference>
<organism evidence="3 4">
    <name type="scientific">Microbacterium hydrocarbonoxydans</name>
    <dbReference type="NCBI Taxonomy" id="273678"/>
    <lineage>
        <taxon>Bacteria</taxon>
        <taxon>Bacillati</taxon>
        <taxon>Actinomycetota</taxon>
        <taxon>Actinomycetes</taxon>
        <taxon>Micrococcales</taxon>
        <taxon>Microbacteriaceae</taxon>
        <taxon>Microbacterium</taxon>
    </lineage>
</organism>
<feature type="compositionally biased region" description="Basic and acidic residues" evidence="1">
    <location>
        <begin position="85"/>
        <end position="96"/>
    </location>
</feature>
<sequence length="356" mass="37421">MPDAETLAELRSLQERAYGRAGGLSEAEVARLAELEHSPVPERAATRPDVEPSTPPASSPVVERGPTHRDDGPSTPPASSPVVERGSEATGRRAERGSKLRRWVIPAAIVIAILLGVLLGWVLFSPRAPQPVPLSAEQQSWQDDILASAVYDPGSVRAIGEEDGTIIWFATRDDGGIVCAIISDGVTTAPACREHDAAMMLGIQTSLRREVEGGEGLVEAQVQFDAEGDPAVLSSNSLIGGDRGGGYANETEQRTAELLMASGYTPTSLTVVGHDGDVPLWTGLDIETGRWCLIYDGSSTPVEAACDDDGTQVSSGGSLGLTRVDVDAGTSTTFEYRFGPGAPYLEITRNSDGSAP</sequence>
<keyword evidence="2" id="KW-0472">Membrane</keyword>
<keyword evidence="4" id="KW-1185">Reference proteome</keyword>
<dbReference type="PATRIC" id="fig|273678.4.peg.2374"/>
<protein>
    <submittedName>
        <fullName evidence="3">Uncharacterized protein</fullName>
    </submittedName>
</protein>
<keyword evidence="2" id="KW-1133">Transmembrane helix</keyword>
<accession>A0A0M2HRM3</accession>
<evidence type="ECO:0000256" key="2">
    <source>
        <dbReference type="SAM" id="Phobius"/>
    </source>
</evidence>
<name>A0A0M2HRM3_9MICO</name>
<feature type="region of interest" description="Disordered" evidence="1">
    <location>
        <begin position="34"/>
        <end position="96"/>
    </location>
</feature>
<dbReference type="STRING" id="273678.RS84_02373"/>
<proteinExistence type="predicted"/>
<reference evidence="3 4" key="1">
    <citation type="submission" date="2015-02" db="EMBL/GenBank/DDBJ databases">
        <title>Draft genome sequences of ten Microbacterium spp. with emphasis on heavy metal contaminated environments.</title>
        <authorList>
            <person name="Corretto E."/>
        </authorList>
    </citation>
    <scope>NUCLEOTIDE SEQUENCE [LARGE SCALE GENOMIC DNA]</scope>
    <source>
        <strain evidence="3 4">SA35</strain>
    </source>
</reference>
<feature type="compositionally biased region" description="Basic and acidic residues" evidence="1">
    <location>
        <begin position="34"/>
        <end position="50"/>
    </location>
</feature>
<comment type="caution">
    <text evidence="3">The sequence shown here is derived from an EMBL/GenBank/DDBJ whole genome shotgun (WGS) entry which is preliminary data.</text>
</comment>
<evidence type="ECO:0000256" key="1">
    <source>
        <dbReference type="SAM" id="MobiDB-lite"/>
    </source>
</evidence>
<dbReference type="OrthoDB" id="5083327at2"/>
<keyword evidence="2" id="KW-0812">Transmembrane</keyword>
<dbReference type="AlphaFoldDB" id="A0A0M2HRM3"/>
<feature type="transmembrane region" description="Helical" evidence="2">
    <location>
        <begin position="103"/>
        <end position="124"/>
    </location>
</feature>
<evidence type="ECO:0000313" key="3">
    <source>
        <dbReference type="EMBL" id="KJL47575.1"/>
    </source>
</evidence>
<evidence type="ECO:0000313" key="4">
    <source>
        <dbReference type="Proteomes" id="UP000033900"/>
    </source>
</evidence>
<gene>
    <name evidence="3" type="ORF">RS84_02373</name>
</gene>